<dbReference type="GO" id="GO:0000976">
    <property type="term" value="F:transcription cis-regulatory region binding"/>
    <property type="evidence" value="ECO:0007669"/>
    <property type="project" value="TreeGrafter"/>
</dbReference>
<keyword evidence="4" id="KW-0804">Transcription</keyword>
<dbReference type="InterPro" id="IPR005119">
    <property type="entry name" value="LysR_subst-bd"/>
</dbReference>
<dbReference type="SUPFAM" id="SSF53850">
    <property type="entry name" value="Periplasmic binding protein-like II"/>
    <property type="match status" value="1"/>
</dbReference>
<accession>A0A328Z615</accession>
<evidence type="ECO:0000313" key="7">
    <source>
        <dbReference type="Proteomes" id="UP000248856"/>
    </source>
</evidence>
<dbReference type="PRINTS" id="PR00039">
    <property type="entry name" value="HTHLYSR"/>
</dbReference>
<name>A0A328Z615_9BURK</name>
<dbReference type="OrthoDB" id="8524600at2"/>
<dbReference type="AlphaFoldDB" id="A0A328Z615"/>
<evidence type="ECO:0000256" key="2">
    <source>
        <dbReference type="ARBA" id="ARBA00023015"/>
    </source>
</evidence>
<dbReference type="InterPro" id="IPR036388">
    <property type="entry name" value="WH-like_DNA-bd_sf"/>
</dbReference>
<evidence type="ECO:0000256" key="1">
    <source>
        <dbReference type="ARBA" id="ARBA00009437"/>
    </source>
</evidence>
<dbReference type="Gene3D" id="1.10.10.10">
    <property type="entry name" value="Winged helix-like DNA-binding domain superfamily/Winged helix DNA-binding domain"/>
    <property type="match status" value="1"/>
</dbReference>
<proteinExistence type="inferred from homology"/>
<dbReference type="Gene3D" id="3.40.190.10">
    <property type="entry name" value="Periplasmic binding protein-like II"/>
    <property type="match status" value="2"/>
</dbReference>
<organism evidence="6 7">
    <name type="scientific">Paracidovorax anthurii</name>
    <dbReference type="NCBI Taxonomy" id="78229"/>
    <lineage>
        <taxon>Bacteria</taxon>
        <taxon>Pseudomonadati</taxon>
        <taxon>Pseudomonadota</taxon>
        <taxon>Betaproteobacteria</taxon>
        <taxon>Burkholderiales</taxon>
        <taxon>Comamonadaceae</taxon>
        <taxon>Paracidovorax</taxon>
    </lineage>
</organism>
<comment type="similarity">
    <text evidence="1">Belongs to the LysR transcriptional regulatory family.</text>
</comment>
<evidence type="ECO:0000256" key="3">
    <source>
        <dbReference type="ARBA" id="ARBA00023125"/>
    </source>
</evidence>
<dbReference type="Pfam" id="PF03466">
    <property type="entry name" value="LysR_substrate"/>
    <property type="match status" value="1"/>
</dbReference>
<keyword evidence="3 6" id="KW-0238">DNA-binding</keyword>
<dbReference type="PROSITE" id="PS50931">
    <property type="entry name" value="HTH_LYSR"/>
    <property type="match status" value="1"/>
</dbReference>
<dbReference type="SUPFAM" id="SSF46785">
    <property type="entry name" value="Winged helix' DNA-binding domain"/>
    <property type="match status" value="1"/>
</dbReference>
<keyword evidence="7" id="KW-1185">Reference proteome</keyword>
<evidence type="ECO:0000256" key="4">
    <source>
        <dbReference type="ARBA" id="ARBA00023163"/>
    </source>
</evidence>
<gene>
    <name evidence="6" type="ORF">AX018_103524</name>
</gene>
<evidence type="ECO:0000259" key="5">
    <source>
        <dbReference type="PROSITE" id="PS50931"/>
    </source>
</evidence>
<dbReference type="InterPro" id="IPR000847">
    <property type="entry name" value="LysR_HTH_N"/>
</dbReference>
<protein>
    <submittedName>
        <fullName evidence="6">DNA-binding transcriptional LysR family regulator</fullName>
    </submittedName>
</protein>
<evidence type="ECO:0000313" key="6">
    <source>
        <dbReference type="EMBL" id="RAR77686.1"/>
    </source>
</evidence>
<dbReference type="PANTHER" id="PTHR30126:SF98">
    <property type="entry name" value="HTH-TYPE TRANSCRIPTIONAL ACTIVATOR BAUR"/>
    <property type="match status" value="1"/>
</dbReference>
<dbReference type="RefSeq" id="WP_111879205.1">
    <property type="nucleotide sequence ID" value="NZ_CBCSGC010000081.1"/>
</dbReference>
<dbReference type="GO" id="GO:0003700">
    <property type="term" value="F:DNA-binding transcription factor activity"/>
    <property type="evidence" value="ECO:0007669"/>
    <property type="project" value="InterPro"/>
</dbReference>
<keyword evidence="2" id="KW-0805">Transcription regulation</keyword>
<feature type="domain" description="HTH lysR-type" evidence="5">
    <location>
        <begin position="1"/>
        <end position="58"/>
    </location>
</feature>
<dbReference type="PANTHER" id="PTHR30126">
    <property type="entry name" value="HTH-TYPE TRANSCRIPTIONAL REGULATOR"/>
    <property type="match status" value="1"/>
</dbReference>
<sequence length="300" mass="32542">MYLRHLQYLRAVIEQGSFAAAARACGVSQPAISHGMRVLQDRFDAPLLARDGRRYVPTDLALRVASESRSVAERIDALLPGTAPAAALARGSPSVLRAGLTSSAAIVCGPVLYRGWCAGHPRRSLELVSADEGRLLAGLLEQRLDIAIAPRPRGFAHHGIVQRRLYALRPLVYARRGHPLARARSLEDLRGAAWARVEPSVSGPVDVLTEAHRVRQLRPPRVAARCPDFASMLQMVAATDLLAVVPHPVLAGGAAALLSPLRLREALPLYDMWLFEPARRPSKLPAGLRRQLQDLGDAVP</sequence>
<dbReference type="InterPro" id="IPR036390">
    <property type="entry name" value="WH_DNA-bd_sf"/>
</dbReference>
<dbReference type="Proteomes" id="UP000248856">
    <property type="component" value="Unassembled WGS sequence"/>
</dbReference>
<dbReference type="Pfam" id="PF00126">
    <property type="entry name" value="HTH_1"/>
    <property type="match status" value="1"/>
</dbReference>
<reference evidence="6 7" key="1">
    <citation type="submission" date="2018-06" db="EMBL/GenBank/DDBJ databases">
        <title>Genomic Encyclopedia of Archaeal and Bacterial Type Strains, Phase II (KMG-II): from individual species to whole genera.</title>
        <authorList>
            <person name="Goeker M."/>
        </authorList>
    </citation>
    <scope>NUCLEOTIDE SEQUENCE [LARGE SCALE GENOMIC DNA]</scope>
    <source>
        <strain evidence="6 7">CFPB 3232</strain>
    </source>
</reference>
<comment type="caution">
    <text evidence="6">The sequence shown here is derived from an EMBL/GenBank/DDBJ whole genome shotgun (WGS) entry which is preliminary data.</text>
</comment>
<dbReference type="EMBL" id="QLTA01000035">
    <property type="protein sequence ID" value="RAR77686.1"/>
    <property type="molecule type" value="Genomic_DNA"/>
</dbReference>